<feature type="region of interest" description="Disordered" evidence="1">
    <location>
        <begin position="133"/>
        <end position="187"/>
    </location>
</feature>
<dbReference type="GeneID" id="25904802"/>
<evidence type="ECO:0000313" key="4">
    <source>
        <dbReference type="Proteomes" id="UP000054560"/>
    </source>
</evidence>
<organism evidence="3 4">
    <name type="scientific">Sphaeroforma arctica JP610</name>
    <dbReference type="NCBI Taxonomy" id="667725"/>
    <lineage>
        <taxon>Eukaryota</taxon>
        <taxon>Ichthyosporea</taxon>
        <taxon>Ichthyophonida</taxon>
        <taxon>Sphaeroforma</taxon>
    </lineage>
</organism>
<feature type="compositionally biased region" description="Low complexity" evidence="1">
    <location>
        <begin position="223"/>
        <end position="233"/>
    </location>
</feature>
<name>A0A0L0G2U7_9EUKA</name>
<proteinExistence type="predicted"/>
<evidence type="ECO:0000313" key="3">
    <source>
        <dbReference type="EMBL" id="KNC83457.1"/>
    </source>
</evidence>
<keyword evidence="4" id="KW-1185">Reference proteome</keyword>
<accession>A0A0L0G2U7</accession>
<dbReference type="EMBL" id="KQ241832">
    <property type="protein sequence ID" value="KNC83457.1"/>
    <property type="molecule type" value="Genomic_DNA"/>
</dbReference>
<reference evidence="3 4" key="1">
    <citation type="submission" date="2011-02" db="EMBL/GenBank/DDBJ databases">
        <title>The Genome Sequence of Sphaeroforma arctica JP610.</title>
        <authorList>
            <consortium name="The Broad Institute Genome Sequencing Platform"/>
            <person name="Russ C."/>
            <person name="Cuomo C."/>
            <person name="Young S.K."/>
            <person name="Zeng Q."/>
            <person name="Gargeya S."/>
            <person name="Alvarado L."/>
            <person name="Berlin A."/>
            <person name="Chapman S.B."/>
            <person name="Chen Z."/>
            <person name="Freedman E."/>
            <person name="Gellesch M."/>
            <person name="Goldberg J."/>
            <person name="Griggs A."/>
            <person name="Gujja S."/>
            <person name="Heilman E."/>
            <person name="Heiman D."/>
            <person name="Howarth C."/>
            <person name="Mehta T."/>
            <person name="Neiman D."/>
            <person name="Pearson M."/>
            <person name="Roberts A."/>
            <person name="Saif S."/>
            <person name="Shea T."/>
            <person name="Shenoy N."/>
            <person name="Sisk P."/>
            <person name="Stolte C."/>
            <person name="Sykes S."/>
            <person name="White J."/>
            <person name="Yandava C."/>
            <person name="Burger G."/>
            <person name="Gray M.W."/>
            <person name="Holland P.W.H."/>
            <person name="King N."/>
            <person name="Lang F.B.F."/>
            <person name="Roger A.J."/>
            <person name="Ruiz-Trillo I."/>
            <person name="Haas B."/>
            <person name="Nusbaum C."/>
            <person name="Birren B."/>
        </authorList>
    </citation>
    <scope>NUCLEOTIDE SEQUENCE [LARGE SCALE GENOMIC DNA]</scope>
    <source>
        <strain evidence="3 4">JP610</strain>
    </source>
</reference>
<evidence type="ECO:0000256" key="1">
    <source>
        <dbReference type="SAM" id="MobiDB-lite"/>
    </source>
</evidence>
<feature type="signal peptide" evidence="2">
    <location>
        <begin position="1"/>
        <end position="19"/>
    </location>
</feature>
<dbReference type="RefSeq" id="XP_014157359.1">
    <property type="nucleotide sequence ID" value="XM_014301884.1"/>
</dbReference>
<gene>
    <name evidence="3" type="ORF">SARC_04298</name>
</gene>
<feature type="compositionally biased region" description="Basic and acidic residues" evidence="1">
    <location>
        <begin position="162"/>
        <end position="174"/>
    </location>
</feature>
<dbReference type="AlphaFoldDB" id="A0A0L0G2U7"/>
<keyword evidence="2" id="KW-0732">Signal</keyword>
<feature type="compositionally biased region" description="Low complexity" evidence="1">
    <location>
        <begin position="133"/>
        <end position="142"/>
    </location>
</feature>
<evidence type="ECO:0000256" key="2">
    <source>
        <dbReference type="SAM" id="SignalP"/>
    </source>
</evidence>
<protein>
    <submittedName>
        <fullName evidence="3">Uncharacterized protein</fullName>
    </submittedName>
</protein>
<feature type="region of interest" description="Disordered" evidence="1">
    <location>
        <begin position="216"/>
        <end position="237"/>
    </location>
</feature>
<dbReference type="Proteomes" id="UP000054560">
    <property type="component" value="Unassembled WGS sequence"/>
</dbReference>
<sequence length="382" mass="42348">MCLVLFATVAAAFPSNVDTLVKHYGEMYLKDGIVPQVAKTHAFMKEGKVHMHVDLLGITHEFLLEPTSVFSQDLIISIVKGGGVVENLAPPKQYSYHVVDERNADVSGTAIVHDNGFNKDRIDILWETMFSTERSSASANRRTSSETDTDETTDAHNNPHTHSGERVGQTEHKPTPSGQVPNFPSIVSSSPAVIPCVRASRHTHTYRDKDTNVLPSRHAYKSTPTHTQTDTGTPKSEQACTYTQRNIHLHRYSGDDGVRHTPDNNMGVYDNTTGPYDNQTSAYDNQTSAYDNQACAYNNQTSAYDNQTRAPGERDVDRGSELFYSVRGLDNACSEVLESVALETVTINDTLRVQSVVLDMDPSLPLRRAKVKDECQKCRKLS</sequence>
<feature type="chain" id="PRO_5005539186" evidence="2">
    <location>
        <begin position="20"/>
        <end position="382"/>
    </location>
</feature>